<keyword evidence="1" id="KW-0479">Metal-binding</keyword>
<dbReference type="InterPro" id="IPR051127">
    <property type="entry name" value="Fungal_SecMet_Regulators"/>
</dbReference>
<keyword evidence="3" id="KW-0804">Transcription</keyword>
<dbReference type="EMBL" id="PDLM01000004">
    <property type="protein sequence ID" value="RDW79589.1"/>
    <property type="molecule type" value="Genomic_DNA"/>
</dbReference>
<evidence type="ECO:0000256" key="2">
    <source>
        <dbReference type="ARBA" id="ARBA00023015"/>
    </source>
</evidence>
<keyword evidence="6" id="KW-0472">Membrane</keyword>
<evidence type="ECO:0000256" key="3">
    <source>
        <dbReference type="ARBA" id="ARBA00023163"/>
    </source>
</evidence>
<dbReference type="OrthoDB" id="47007at2759"/>
<dbReference type="SMART" id="SM00066">
    <property type="entry name" value="GAL4"/>
    <property type="match status" value="1"/>
</dbReference>
<dbReference type="PANTHER" id="PTHR47424">
    <property type="entry name" value="REGULATORY PROTEIN GAL4"/>
    <property type="match status" value="1"/>
</dbReference>
<dbReference type="CDD" id="cd00067">
    <property type="entry name" value="GAL4"/>
    <property type="match status" value="1"/>
</dbReference>
<keyword evidence="4" id="KW-0539">Nucleus</keyword>
<feature type="domain" description="Zn(2)-C6 fungal-type" evidence="7">
    <location>
        <begin position="15"/>
        <end position="44"/>
    </location>
</feature>
<name>A0A3D8RZW3_9HELO</name>
<dbReference type="GO" id="GO:0000978">
    <property type="term" value="F:RNA polymerase II cis-regulatory region sequence-specific DNA binding"/>
    <property type="evidence" value="ECO:0007669"/>
    <property type="project" value="TreeGrafter"/>
</dbReference>
<reference evidence="8 9" key="1">
    <citation type="journal article" date="2018" name="IMA Fungus">
        <title>IMA Genome-F 9: Draft genome sequence of Annulohypoxylon stygium, Aspergillus mulundensis, Berkeleyomyces basicola (syn. Thielaviopsis basicola), Ceratocystis smalleyi, two Cercospora beticola strains, Coleophoma cylindrospora, Fusarium fracticaudum, Phialophora cf. hyalina, and Morchella septimelata.</title>
        <authorList>
            <person name="Wingfield B.D."/>
            <person name="Bills G.F."/>
            <person name="Dong Y."/>
            <person name="Huang W."/>
            <person name="Nel W.J."/>
            <person name="Swalarsk-Parry B.S."/>
            <person name="Vaghefi N."/>
            <person name="Wilken P.M."/>
            <person name="An Z."/>
            <person name="de Beer Z.W."/>
            <person name="De Vos L."/>
            <person name="Chen L."/>
            <person name="Duong T.A."/>
            <person name="Gao Y."/>
            <person name="Hammerbacher A."/>
            <person name="Kikkert J.R."/>
            <person name="Li Y."/>
            <person name="Li H."/>
            <person name="Li K."/>
            <person name="Li Q."/>
            <person name="Liu X."/>
            <person name="Ma X."/>
            <person name="Naidoo K."/>
            <person name="Pethybridge S.J."/>
            <person name="Sun J."/>
            <person name="Steenkamp E.T."/>
            <person name="van der Nest M.A."/>
            <person name="van Wyk S."/>
            <person name="Wingfield M.J."/>
            <person name="Xiong C."/>
            <person name="Yue Q."/>
            <person name="Zhang X."/>
        </authorList>
    </citation>
    <scope>NUCLEOTIDE SEQUENCE [LARGE SCALE GENOMIC DNA]</scope>
    <source>
        <strain evidence="8 9">BP6252</strain>
    </source>
</reference>
<feature type="transmembrane region" description="Helical" evidence="6">
    <location>
        <begin position="547"/>
        <end position="569"/>
    </location>
</feature>
<gene>
    <name evidence="8" type="ORF">BP6252_04227</name>
</gene>
<feature type="region of interest" description="Disordered" evidence="5">
    <location>
        <begin position="50"/>
        <end position="97"/>
    </location>
</feature>
<evidence type="ECO:0000256" key="6">
    <source>
        <dbReference type="SAM" id="Phobius"/>
    </source>
</evidence>
<dbReference type="Proteomes" id="UP000256645">
    <property type="component" value="Unassembled WGS sequence"/>
</dbReference>
<dbReference type="InterPro" id="IPR007219">
    <property type="entry name" value="XnlR_reg_dom"/>
</dbReference>
<dbReference type="GO" id="GO:0006351">
    <property type="term" value="P:DNA-templated transcription"/>
    <property type="evidence" value="ECO:0007669"/>
    <property type="project" value="InterPro"/>
</dbReference>
<feature type="compositionally biased region" description="Low complexity" evidence="5">
    <location>
        <begin position="50"/>
        <end position="69"/>
    </location>
</feature>
<dbReference type="GO" id="GO:0000435">
    <property type="term" value="P:positive regulation of transcription from RNA polymerase II promoter by galactose"/>
    <property type="evidence" value="ECO:0007669"/>
    <property type="project" value="TreeGrafter"/>
</dbReference>
<protein>
    <recommendedName>
        <fullName evidence="7">Zn(2)-C6 fungal-type domain-containing protein</fullName>
    </recommendedName>
</protein>
<dbReference type="InterPro" id="IPR001138">
    <property type="entry name" value="Zn2Cys6_DnaBD"/>
</dbReference>
<accession>A0A3D8RZW3</accession>
<organism evidence="8 9">
    <name type="scientific">Coleophoma cylindrospora</name>
    <dbReference type="NCBI Taxonomy" id="1849047"/>
    <lineage>
        <taxon>Eukaryota</taxon>
        <taxon>Fungi</taxon>
        <taxon>Dikarya</taxon>
        <taxon>Ascomycota</taxon>
        <taxon>Pezizomycotina</taxon>
        <taxon>Leotiomycetes</taxon>
        <taxon>Helotiales</taxon>
        <taxon>Dermateaceae</taxon>
        <taxon>Coleophoma</taxon>
    </lineage>
</organism>
<dbReference type="STRING" id="1849047.A0A3D8RZW3"/>
<dbReference type="SUPFAM" id="SSF57701">
    <property type="entry name" value="Zn2/Cys6 DNA-binding domain"/>
    <property type="match status" value="1"/>
</dbReference>
<comment type="caution">
    <text evidence="8">The sequence shown here is derived from an EMBL/GenBank/DDBJ whole genome shotgun (WGS) entry which is preliminary data.</text>
</comment>
<dbReference type="Pfam" id="PF00172">
    <property type="entry name" value="Zn_clus"/>
    <property type="match status" value="1"/>
</dbReference>
<dbReference type="GO" id="GO:0005634">
    <property type="term" value="C:nucleus"/>
    <property type="evidence" value="ECO:0007669"/>
    <property type="project" value="TreeGrafter"/>
</dbReference>
<evidence type="ECO:0000256" key="4">
    <source>
        <dbReference type="ARBA" id="ARBA00023242"/>
    </source>
</evidence>
<dbReference type="Gene3D" id="4.10.240.10">
    <property type="entry name" value="Zn(2)-C6 fungal-type DNA-binding domain"/>
    <property type="match status" value="1"/>
</dbReference>
<dbReference type="Pfam" id="PF04082">
    <property type="entry name" value="Fungal_trans"/>
    <property type="match status" value="1"/>
</dbReference>
<dbReference type="InterPro" id="IPR036864">
    <property type="entry name" value="Zn2-C6_fun-type_DNA-bd_sf"/>
</dbReference>
<evidence type="ECO:0000256" key="5">
    <source>
        <dbReference type="SAM" id="MobiDB-lite"/>
    </source>
</evidence>
<evidence type="ECO:0000256" key="1">
    <source>
        <dbReference type="ARBA" id="ARBA00022723"/>
    </source>
</evidence>
<dbReference type="GO" id="GO:0008270">
    <property type="term" value="F:zinc ion binding"/>
    <property type="evidence" value="ECO:0007669"/>
    <property type="project" value="InterPro"/>
</dbReference>
<proteinExistence type="predicted"/>
<dbReference type="GO" id="GO:0000981">
    <property type="term" value="F:DNA-binding transcription factor activity, RNA polymerase II-specific"/>
    <property type="evidence" value="ECO:0007669"/>
    <property type="project" value="InterPro"/>
</dbReference>
<dbReference type="PROSITE" id="PS50048">
    <property type="entry name" value="ZN2_CY6_FUNGAL_2"/>
    <property type="match status" value="1"/>
</dbReference>
<evidence type="ECO:0000313" key="8">
    <source>
        <dbReference type="EMBL" id="RDW79589.1"/>
    </source>
</evidence>
<keyword evidence="2" id="KW-0805">Transcription regulation</keyword>
<keyword evidence="6" id="KW-0812">Transmembrane</keyword>
<keyword evidence="6" id="KW-1133">Transmembrane helix</keyword>
<dbReference type="PROSITE" id="PS00463">
    <property type="entry name" value="ZN2_CY6_FUNGAL_1"/>
    <property type="match status" value="1"/>
</dbReference>
<evidence type="ECO:0000313" key="9">
    <source>
        <dbReference type="Proteomes" id="UP000256645"/>
    </source>
</evidence>
<keyword evidence="9" id="KW-1185">Reference proteome</keyword>
<dbReference type="PANTHER" id="PTHR47424:SF9">
    <property type="entry name" value="TAH-2"/>
    <property type="match status" value="1"/>
</dbReference>
<evidence type="ECO:0000259" key="7">
    <source>
        <dbReference type="PROSITE" id="PS50048"/>
    </source>
</evidence>
<dbReference type="AlphaFoldDB" id="A0A3D8RZW3"/>
<sequence>MSTSTPEKRFRTPRACDSCKRKKKQCSGTAPCTLCQARNQTCVFSNTPASAFSSARSQARGRSPSSAASDQPRKKRPKSPEPKSATTTDARPRNVWPHVIAAESSRVSMEEDETLMSNEGRMLQDGEGRLRAYTLIHSPVHPLIATVYIGDSASLSFLHTVRRLVVSTLGPSPFTSDGNRHRILEASISTPPHYQQTFRLPDLETSLYLAELFFESTRGIFQIFDEDSFLAKIKETYANPLQVNPPWICQLNLVFAVAMQFRRDYSTFTAKEIRIFSRLDIPGSNRSELFFLASKHLSDPISGFEDGGFSSVQSLLLMTIYMLTAAKRNTAWAYLGMATRLAFALGLHKDETMLVFGHADQALRRKLWKSLYVMDSFLSSSLGRPNAICLQELSPSQDQPASGFESPEGEAFLAAYTASKITGEVLSRVYQTRKASRSVALEISMKFSDWLKYLPPKLHWERLSGSDEINLEQIHLNLIYLHGIVLLTRPFLLYQINQSLKRSVDLAYDVRTQANCFHGACVRSAVHTVTVVQAAFSKRILRRQDPFVVYWLFSAALVILANAFCPVHYQAEEDNTISMIVQIMTFMAEADIQASRYLHIIQTFNDAIQSARKAKVQPVMQENGSQNIFNVLFGYDTAATSNDLQPLMSHEVWTGGMMPDPNNPAMSWDATSQMAQQHQHGMMHNGTEAGYLPQQQGAGGMPWAAGMETQAVDDSIDFDSFWWPHPTPGGGEDNMGAGDVHVPLYGLMKPM</sequence>
<dbReference type="SMART" id="SM00906">
    <property type="entry name" value="Fungal_trans"/>
    <property type="match status" value="1"/>
</dbReference>
<dbReference type="CDD" id="cd12148">
    <property type="entry name" value="fungal_TF_MHR"/>
    <property type="match status" value="1"/>
</dbReference>